<comment type="caution">
    <text evidence="2">The sequence shown here is derived from an EMBL/GenBank/DDBJ whole genome shotgun (WGS) entry which is preliminary data.</text>
</comment>
<gene>
    <name evidence="2" type="ORF">CYMTET_28508</name>
</gene>
<organism evidence="2 3">
    <name type="scientific">Cymbomonas tetramitiformis</name>
    <dbReference type="NCBI Taxonomy" id="36881"/>
    <lineage>
        <taxon>Eukaryota</taxon>
        <taxon>Viridiplantae</taxon>
        <taxon>Chlorophyta</taxon>
        <taxon>Pyramimonadophyceae</taxon>
        <taxon>Pyramimonadales</taxon>
        <taxon>Pyramimonadaceae</taxon>
        <taxon>Cymbomonas</taxon>
    </lineage>
</organism>
<evidence type="ECO:0000256" key="1">
    <source>
        <dbReference type="SAM" id="MobiDB-lite"/>
    </source>
</evidence>
<dbReference type="Proteomes" id="UP001190700">
    <property type="component" value="Unassembled WGS sequence"/>
</dbReference>
<keyword evidence="3" id="KW-1185">Reference proteome</keyword>
<reference evidence="2 3" key="1">
    <citation type="journal article" date="2015" name="Genome Biol. Evol.">
        <title>Comparative Genomics of a Bacterivorous Green Alga Reveals Evolutionary Causalities and Consequences of Phago-Mixotrophic Mode of Nutrition.</title>
        <authorList>
            <person name="Burns J.A."/>
            <person name="Paasch A."/>
            <person name="Narechania A."/>
            <person name="Kim E."/>
        </authorList>
    </citation>
    <scope>NUCLEOTIDE SEQUENCE [LARGE SCALE GENOMIC DNA]</scope>
    <source>
        <strain evidence="2 3">PLY_AMNH</strain>
    </source>
</reference>
<feature type="region of interest" description="Disordered" evidence="1">
    <location>
        <begin position="1"/>
        <end position="50"/>
    </location>
</feature>
<dbReference type="AlphaFoldDB" id="A0AAE0KVV7"/>
<proteinExistence type="predicted"/>
<protein>
    <submittedName>
        <fullName evidence="2">Uncharacterized protein</fullName>
    </submittedName>
</protein>
<evidence type="ECO:0000313" key="2">
    <source>
        <dbReference type="EMBL" id="KAK3262652.1"/>
    </source>
</evidence>
<name>A0AAE0KVV7_9CHLO</name>
<feature type="compositionally biased region" description="Acidic residues" evidence="1">
    <location>
        <begin position="10"/>
        <end position="28"/>
    </location>
</feature>
<dbReference type="EMBL" id="LGRX02016039">
    <property type="protein sequence ID" value="KAK3262652.1"/>
    <property type="molecule type" value="Genomic_DNA"/>
</dbReference>
<sequence>MGRKGIPGLEYDDEGSYSDDFEEVEEDIQESRNASPGKASRAATSGKVNRPVTFAADLSSSGILELPWLSPPPSRMVRSGKSQGKDRQFELFSRGDIQSACPSEPAESICPEEGLASRPFSVVTPLHPRDESYVALEALGMQPITPASAKNRIYAEYIEDDFDDYGIGFGALSARGSGKLPGEGECGIMTPQRPEMEGERGLSAPGTTREEWKNREASPEKHGALVLVPTLLALGAVPLMVAAPAIREVPGHLLRTNGLTGRLVTKALGTVLHLSFQEDMLLL</sequence>
<accession>A0AAE0KVV7</accession>
<evidence type="ECO:0000313" key="3">
    <source>
        <dbReference type="Proteomes" id="UP001190700"/>
    </source>
</evidence>
<feature type="region of interest" description="Disordered" evidence="1">
    <location>
        <begin position="189"/>
        <end position="208"/>
    </location>
</feature>